<sequence length="414" mass="44613">MPKEMASVGKEPGTSFRRKMIFVAVVLVLGLAYLLRGVLIPLFLAFLLAYALDPFVDRLEAVRVPRWAGAILVMLGIATLFGVVLFYTVPMFIDEMTDAASTLPDQIRQVQAKVEPWVLTTLHIKLPHTMSDLSKAFSERMQSGSAYETSREFFFGTISYVGVVLSILIVPVFALYLLIDFDRIVARVEQLIPRRFAPPIADVARQIHKTLSGYVRGQLTANIVLAALYATGLRMVDIRLAVPIGVMTGMLAFVPYVGFAFGVLVAVSMTILDWHGLGPLVGVLAVMGGVQIIDGMMITPRIVGRSVGLAPLEVILTMMAAGSLFNFLGVLLAVPLGAVAKILVQRGVKAYLASEYYNRGSLTPSIAMPTITGADLLSAARVQPSDLTPIAITPLRTSSPSTSSSTPSTKGKTV</sequence>
<reference evidence="8 9" key="1">
    <citation type="submission" date="2015-08" db="EMBL/GenBank/DDBJ databases">
        <authorList>
            <person name="Babu N.S."/>
            <person name="Beckwith C.J."/>
            <person name="Beseler K.G."/>
            <person name="Brison A."/>
            <person name="Carone J.V."/>
            <person name="Caskin T.P."/>
            <person name="Diamond M."/>
            <person name="Durham M.E."/>
            <person name="Foxe J.M."/>
            <person name="Go M."/>
            <person name="Henderson B.A."/>
            <person name="Jones I.B."/>
            <person name="McGettigan J.A."/>
            <person name="Micheletti S.J."/>
            <person name="Nasrallah M.E."/>
            <person name="Ortiz D."/>
            <person name="Piller C.R."/>
            <person name="Privatt S.R."/>
            <person name="Schneider S.L."/>
            <person name="Sharp S."/>
            <person name="Smith T.C."/>
            <person name="Stanton J.D."/>
            <person name="Ullery H.E."/>
            <person name="Wilson R.J."/>
            <person name="Serrano M.G."/>
            <person name="Buck G."/>
            <person name="Lee V."/>
            <person name="Wang Y."/>
            <person name="Carvalho R."/>
            <person name="Voegtly L."/>
            <person name="Shi R."/>
            <person name="Duckworth R."/>
            <person name="Johnson A."/>
            <person name="Loviza R."/>
            <person name="Walstead R."/>
            <person name="Shah Z."/>
            <person name="Kiflezghi M."/>
            <person name="Wade K."/>
            <person name="Ball S.L."/>
            <person name="Bradley K.W."/>
            <person name="Asai D.J."/>
            <person name="Bowman C.A."/>
            <person name="Russell D.A."/>
            <person name="Pope W.H."/>
            <person name="Jacobs-Sera D."/>
            <person name="Hendrix R.W."/>
            <person name="Hatfull G.F."/>
        </authorList>
    </citation>
    <scope>NUCLEOTIDE SEQUENCE [LARGE SCALE GENOMIC DNA]</scope>
    <source>
        <strain evidence="8 9">DSM 27648</strain>
    </source>
</reference>
<evidence type="ECO:0000256" key="1">
    <source>
        <dbReference type="ARBA" id="ARBA00004141"/>
    </source>
</evidence>
<dbReference type="AlphaFoldDB" id="A0A0K1Q8M9"/>
<evidence type="ECO:0000256" key="7">
    <source>
        <dbReference type="SAM" id="Phobius"/>
    </source>
</evidence>
<dbReference type="PANTHER" id="PTHR21716:SF64">
    <property type="entry name" value="AI-2 TRANSPORT PROTEIN TQSA"/>
    <property type="match status" value="1"/>
</dbReference>
<dbReference type="Pfam" id="PF01594">
    <property type="entry name" value="AI-2E_transport"/>
    <property type="match status" value="1"/>
</dbReference>
<evidence type="ECO:0000256" key="3">
    <source>
        <dbReference type="ARBA" id="ARBA00022692"/>
    </source>
</evidence>
<evidence type="ECO:0000256" key="4">
    <source>
        <dbReference type="ARBA" id="ARBA00022989"/>
    </source>
</evidence>
<keyword evidence="9" id="KW-1185">Reference proteome</keyword>
<organism evidence="8 9">
    <name type="scientific">Labilithrix luteola</name>
    <dbReference type="NCBI Taxonomy" id="1391654"/>
    <lineage>
        <taxon>Bacteria</taxon>
        <taxon>Pseudomonadati</taxon>
        <taxon>Myxococcota</taxon>
        <taxon>Polyangia</taxon>
        <taxon>Polyangiales</taxon>
        <taxon>Labilitrichaceae</taxon>
        <taxon>Labilithrix</taxon>
    </lineage>
</organism>
<dbReference type="PANTHER" id="PTHR21716">
    <property type="entry name" value="TRANSMEMBRANE PROTEIN"/>
    <property type="match status" value="1"/>
</dbReference>
<feature type="region of interest" description="Disordered" evidence="6">
    <location>
        <begin position="391"/>
        <end position="414"/>
    </location>
</feature>
<dbReference type="Proteomes" id="UP000064967">
    <property type="component" value="Chromosome"/>
</dbReference>
<dbReference type="GO" id="GO:0016020">
    <property type="term" value="C:membrane"/>
    <property type="evidence" value="ECO:0007669"/>
    <property type="project" value="UniProtKB-SubCell"/>
</dbReference>
<evidence type="ECO:0000256" key="6">
    <source>
        <dbReference type="SAM" id="MobiDB-lite"/>
    </source>
</evidence>
<keyword evidence="3 7" id="KW-0812">Transmembrane</keyword>
<name>A0A0K1Q8M9_9BACT</name>
<dbReference type="KEGG" id="llu:AKJ09_08403"/>
<keyword evidence="4 7" id="KW-1133">Transmembrane helix</keyword>
<protein>
    <submittedName>
        <fullName evidence="8">Putative permease</fullName>
    </submittedName>
</protein>
<evidence type="ECO:0000256" key="5">
    <source>
        <dbReference type="ARBA" id="ARBA00023136"/>
    </source>
</evidence>
<evidence type="ECO:0000313" key="8">
    <source>
        <dbReference type="EMBL" id="AKV01740.1"/>
    </source>
</evidence>
<evidence type="ECO:0000256" key="2">
    <source>
        <dbReference type="ARBA" id="ARBA00009773"/>
    </source>
</evidence>
<dbReference type="EMBL" id="CP012333">
    <property type="protein sequence ID" value="AKV01740.1"/>
    <property type="molecule type" value="Genomic_DNA"/>
</dbReference>
<feature type="compositionally biased region" description="Low complexity" evidence="6">
    <location>
        <begin position="397"/>
        <end position="414"/>
    </location>
</feature>
<dbReference type="STRING" id="1391654.AKJ09_08403"/>
<comment type="subcellular location">
    <subcellularLocation>
        <location evidence="1">Membrane</location>
        <topology evidence="1">Multi-pass membrane protein</topology>
    </subcellularLocation>
</comment>
<feature type="transmembrane region" description="Helical" evidence="7">
    <location>
        <begin position="277"/>
        <end position="295"/>
    </location>
</feature>
<feature type="transmembrane region" description="Helical" evidence="7">
    <location>
        <begin position="248"/>
        <end position="271"/>
    </location>
</feature>
<gene>
    <name evidence="8" type="ORF">AKJ09_08403</name>
</gene>
<dbReference type="GO" id="GO:0055085">
    <property type="term" value="P:transmembrane transport"/>
    <property type="evidence" value="ECO:0007669"/>
    <property type="project" value="TreeGrafter"/>
</dbReference>
<dbReference type="InterPro" id="IPR002549">
    <property type="entry name" value="AI-2E-like"/>
</dbReference>
<accession>A0A0K1Q8M9</accession>
<feature type="transmembrane region" description="Helical" evidence="7">
    <location>
        <begin position="21"/>
        <end position="47"/>
    </location>
</feature>
<feature type="transmembrane region" description="Helical" evidence="7">
    <location>
        <begin position="153"/>
        <end position="179"/>
    </location>
</feature>
<proteinExistence type="inferred from homology"/>
<feature type="transmembrane region" description="Helical" evidence="7">
    <location>
        <begin position="67"/>
        <end position="87"/>
    </location>
</feature>
<comment type="similarity">
    <text evidence="2">Belongs to the autoinducer-2 exporter (AI-2E) (TC 2.A.86) family.</text>
</comment>
<evidence type="ECO:0000313" key="9">
    <source>
        <dbReference type="Proteomes" id="UP000064967"/>
    </source>
</evidence>
<keyword evidence="5 7" id="KW-0472">Membrane</keyword>